<evidence type="ECO:0000313" key="2">
    <source>
        <dbReference type="Proteomes" id="UP001054945"/>
    </source>
</evidence>
<name>A0AAV4NZ88_CAEEX</name>
<sequence length="79" mass="8590">MLSHALSENSIIPGKDHAFPENSLPCRPLKILLSQTFPLFADAAKSHATATQQRIAASTSCLLVVIPVSEDELFARYLP</sequence>
<accession>A0AAV4NZ88</accession>
<evidence type="ECO:0000313" key="1">
    <source>
        <dbReference type="EMBL" id="GIX90099.1"/>
    </source>
</evidence>
<protein>
    <submittedName>
        <fullName evidence="1">Uncharacterized protein</fullName>
    </submittedName>
</protein>
<dbReference type="AlphaFoldDB" id="A0AAV4NZ88"/>
<comment type="caution">
    <text evidence="1">The sequence shown here is derived from an EMBL/GenBank/DDBJ whole genome shotgun (WGS) entry which is preliminary data.</text>
</comment>
<proteinExistence type="predicted"/>
<gene>
    <name evidence="1" type="ORF">CEXT_129811</name>
</gene>
<reference evidence="1 2" key="1">
    <citation type="submission" date="2021-06" db="EMBL/GenBank/DDBJ databases">
        <title>Caerostris extrusa draft genome.</title>
        <authorList>
            <person name="Kono N."/>
            <person name="Arakawa K."/>
        </authorList>
    </citation>
    <scope>NUCLEOTIDE SEQUENCE [LARGE SCALE GENOMIC DNA]</scope>
</reference>
<organism evidence="1 2">
    <name type="scientific">Caerostris extrusa</name>
    <name type="common">Bark spider</name>
    <name type="synonym">Caerostris bankana</name>
    <dbReference type="NCBI Taxonomy" id="172846"/>
    <lineage>
        <taxon>Eukaryota</taxon>
        <taxon>Metazoa</taxon>
        <taxon>Ecdysozoa</taxon>
        <taxon>Arthropoda</taxon>
        <taxon>Chelicerata</taxon>
        <taxon>Arachnida</taxon>
        <taxon>Araneae</taxon>
        <taxon>Araneomorphae</taxon>
        <taxon>Entelegynae</taxon>
        <taxon>Araneoidea</taxon>
        <taxon>Araneidae</taxon>
        <taxon>Caerostris</taxon>
    </lineage>
</organism>
<dbReference type="EMBL" id="BPLR01003912">
    <property type="protein sequence ID" value="GIX90099.1"/>
    <property type="molecule type" value="Genomic_DNA"/>
</dbReference>
<keyword evidence="2" id="KW-1185">Reference proteome</keyword>
<dbReference type="Proteomes" id="UP001054945">
    <property type="component" value="Unassembled WGS sequence"/>
</dbReference>